<gene>
    <name evidence="2" type="ORF">CCMP2556_LOCUS37361</name>
    <name evidence="3" type="ORF">CCMP2556_LOCUS37461</name>
</gene>
<organism evidence="3 4">
    <name type="scientific">Durusdinium trenchii</name>
    <dbReference type="NCBI Taxonomy" id="1381693"/>
    <lineage>
        <taxon>Eukaryota</taxon>
        <taxon>Sar</taxon>
        <taxon>Alveolata</taxon>
        <taxon>Dinophyceae</taxon>
        <taxon>Suessiales</taxon>
        <taxon>Symbiodiniaceae</taxon>
        <taxon>Durusdinium</taxon>
    </lineage>
</organism>
<dbReference type="Proteomes" id="UP001642484">
    <property type="component" value="Unassembled WGS sequence"/>
</dbReference>
<keyword evidence="4" id="KW-1185">Reference proteome</keyword>
<keyword evidence="1" id="KW-1133">Transmembrane helix</keyword>
<keyword evidence="1" id="KW-0812">Transmembrane</keyword>
<feature type="transmembrane region" description="Helical" evidence="1">
    <location>
        <begin position="64"/>
        <end position="83"/>
    </location>
</feature>
<name>A0ABP0PM08_9DINO</name>
<evidence type="ECO:0000313" key="3">
    <source>
        <dbReference type="EMBL" id="CAK9076039.1"/>
    </source>
</evidence>
<dbReference type="EMBL" id="CAXAMN010023239">
    <property type="protein sequence ID" value="CAK9076039.1"/>
    <property type="molecule type" value="Genomic_DNA"/>
</dbReference>
<comment type="caution">
    <text evidence="3">The sequence shown here is derived from an EMBL/GenBank/DDBJ whole genome shotgun (WGS) entry which is preliminary data.</text>
</comment>
<protein>
    <submittedName>
        <fullName evidence="3">Uncharacterized protein</fullName>
    </submittedName>
</protein>
<reference evidence="3 4" key="1">
    <citation type="submission" date="2024-02" db="EMBL/GenBank/DDBJ databases">
        <authorList>
            <person name="Chen Y."/>
            <person name="Shah S."/>
            <person name="Dougan E. K."/>
            <person name="Thang M."/>
            <person name="Chan C."/>
        </authorList>
    </citation>
    <scope>NUCLEOTIDE SEQUENCE [LARGE SCALE GENOMIC DNA]</scope>
</reference>
<keyword evidence="1" id="KW-0472">Membrane</keyword>
<proteinExistence type="predicted"/>
<feature type="transmembrane region" description="Helical" evidence="1">
    <location>
        <begin position="138"/>
        <end position="160"/>
    </location>
</feature>
<evidence type="ECO:0000313" key="4">
    <source>
        <dbReference type="Proteomes" id="UP001642484"/>
    </source>
</evidence>
<dbReference type="EMBL" id="CAXAMN010023195">
    <property type="protein sequence ID" value="CAK9075827.1"/>
    <property type="molecule type" value="Genomic_DNA"/>
</dbReference>
<evidence type="ECO:0000313" key="2">
    <source>
        <dbReference type="EMBL" id="CAK9075827.1"/>
    </source>
</evidence>
<evidence type="ECO:0000256" key="1">
    <source>
        <dbReference type="SAM" id="Phobius"/>
    </source>
</evidence>
<sequence length="198" mass="21954">MAMGLSGGFVTVTSPRPSLWCSSLHHVQRARRHGDVVVPEPYSRWLWHSCGQFSLMTYGAAAHRRWGCCFLSFLVLLAGLNYWREATVGFRRRIDMLAVAVTVMYHSCVAFGVLGNGLDAPPTALLCHPVRPFLGVGPAVPALGPTGYALLTICFVSMYLRARFWAAKKEFQKSTPWHLAVHAMGNFGNLMMYPGLRP</sequence>
<feature type="transmembrane region" description="Helical" evidence="1">
    <location>
        <begin position="95"/>
        <end position="118"/>
    </location>
</feature>
<accession>A0ABP0PM08</accession>